<dbReference type="GO" id="GO:0004040">
    <property type="term" value="F:amidase activity"/>
    <property type="evidence" value="ECO:0007669"/>
    <property type="project" value="InterPro"/>
</dbReference>
<dbReference type="Gene3D" id="1.10.530.10">
    <property type="match status" value="1"/>
</dbReference>
<reference evidence="6" key="2">
    <citation type="journal article" date="2012" name="Environ. Microbiol.">
        <title>Genomic content of uncultured Bacteroidetes from contrasting oceanic provinces in the North Atlantic Ocean.</title>
        <authorList>
            <person name="Gomez-Pereira P.R."/>
            <person name="Schuler M."/>
            <person name="Fuchs B.M."/>
            <person name="Bennke C."/>
            <person name="Teeling H."/>
            <person name="Waldmann J."/>
            <person name="Richter M."/>
            <person name="Barbe V."/>
            <person name="Bataille E."/>
            <person name="Glockner F.O."/>
            <person name="Amann R."/>
        </authorList>
    </citation>
    <scope>NUCLEOTIDE SEQUENCE</scope>
</reference>
<dbReference type="PANTHER" id="PTHR33308:SF9">
    <property type="entry name" value="PEPTIDOGLYCAN HYDROLASE FLGJ"/>
    <property type="match status" value="1"/>
</dbReference>
<dbReference type="AlphaFoldDB" id="F4MLQ9"/>
<evidence type="ECO:0000313" key="6">
    <source>
        <dbReference type="EMBL" id="CBL87072.1"/>
    </source>
</evidence>
<keyword evidence="6" id="KW-0326">Glycosidase</keyword>
<proteinExistence type="predicted"/>
<dbReference type="InterPro" id="IPR051056">
    <property type="entry name" value="Glycosyl_Hydrolase_73"/>
</dbReference>
<dbReference type="PROSITE" id="PS51782">
    <property type="entry name" value="LYSM"/>
    <property type="match status" value="1"/>
</dbReference>
<dbReference type="Pfam" id="PF01476">
    <property type="entry name" value="LysM"/>
    <property type="match status" value="1"/>
</dbReference>
<dbReference type="PROSITE" id="PS51257">
    <property type="entry name" value="PROKAR_LIPOPROTEIN"/>
    <property type="match status" value="1"/>
</dbReference>
<evidence type="ECO:0000256" key="1">
    <source>
        <dbReference type="ARBA" id="ARBA00022529"/>
    </source>
</evidence>
<evidence type="ECO:0000256" key="4">
    <source>
        <dbReference type="ARBA" id="ARBA00032108"/>
    </source>
</evidence>
<sequence>MLKKTALSLISIFILSCSVTKTIRPKTNEVDPEVIPKKEAVVVVKGKVVVKKPIEVVQLSQEQKAQAYIDKFAPIAQDEMRQYQIPASITLAQGILESGVGFGSLAVEGNNHFGIKCHRGWNGGKMYHDDDAKGECFRTYDDPAESYRDHSVFLSGRQRYAFLFKLNKKDYVAWAKGLKKAGYATDPKYPKKIISIIERYKLYKYDSKKGAKIVKNEKIDMVISKNKKNNIHRVEVGDTLYSIAYKYSISVDDIVKENKLENSTIYKGQELIIPKSK</sequence>
<dbReference type="Gene3D" id="3.10.350.10">
    <property type="entry name" value="LysM domain"/>
    <property type="match status" value="1"/>
</dbReference>
<dbReference type="Pfam" id="PF01832">
    <property type="entry name" value="Glucosaminidase"/>
    <property type="match status" value="1"/>
</dbReference>
<dbReference type="InterPro" id="IPR002901">
    <property type="entry name" value="MGlyc_endo_b_GlcNAc-like_dom"/>
</dbReference>
<dbReference type="InterPro" id="IPR036779">
    <property type="entry name" value="LysM_dom_sf"/>
</dbReference>
<dbReference type="PANTHER" id="PTHR33308">
    <property type="entry name" value="PEPTIDOGLYCAN HYDROLASE FLGJ"/>
    <property type="match status" value="1"/>
</dbReference>
<dbReference type="GO" id="GO:0016798">
    <property type="term" value="F:hydrolase activity, acting on glycosyl bonds"/>
    <property type="evidence" value="ECO:0007669"/>
    <property type="project" value="UniProtKB-KW"/>
</dbReference>
<keyword evidence="3 6" id="KW-0378">Hydrolase</keyword>
<name>F4MLQ9_9BACT</name>
<organism evidence="6">
    <name type="scientific">uncultured Flavobacteriia bacterium</name>
    <dbReference type="NCBI Taxonomy" id="212695"/>
    <lineage>
        <taxon>Bacteria</taxon>
        <taxon>Pseudomonadati</taxon>
        <taxon>Bacteroidota</taxon>
        <taxon>Flavobacteriia</taxon>
        <taxon>environmental samples</taxon>
    </lineage>
</organism>
<accession>F4MLQ9</accession>
<evidence type="ECO:0000256" key="3">
    <source>
        <dbReference type="ARBA" id="ARBA00022801"/>
    </source>
</evidence>
<dbReference type="SMART" id="SM00047">
    <property type="entry name" value="LYZ2"/>
    <property type="match status" value="1"/>
</dbReference>
<gene>
    <name evidence="6" type="ORF">S3_805_0007</name>
</gene>
<dbReference type="GO" id="GO:0042742">
    <property type="term" value="P:defense response to bacterium"/>
    <property type="evidence" value="ECO:0007669"/>
    <property type="project" value="UniProtKB-KW"/>
</dbReference>
<dbReference type="GO" id="GO:0031640">
    <property type="term" value="P:killing of cells of another organism"/>
    <property type="evidence" value="ECO:0007669"/>
    <property type="project" value="UniProtKB-KW"/>
</dbReference>
<reference evidence="6" key="1">
    <citation type="submission" date="2010-05" db="EMBL/GenBank/DDBJ databases">
        <authorList>
            <person name="Genoscope - CEA"/>
        </authorList>
    </citation>
    <scope>NUCLEOTIDE SEQUENCE</scope>
</reference>
<protein>
    <recommendedName>
        <fullName evidence="4">Peptidoglycan hydrolase</fullName>
    </recommendedName>
</protein>
<dbReference type="EMBL" id="FQ032807">
    <property type="protein sequence ID" value="CBL87072.1"/>
    <property type="molecule type" value="Genomic_DNA"/>
</dbReference>
<evidence type="ECO:0000259" key="5">
    <source>
        <dbReference type="PROSITE" id="PS51782"/>
    </source>
</evidence>
<dbReference type="SMART" id="SM00257">
    <property type="entry name" value="LysM"/>
    <property type="match status" value="1"/>
</dbReference>
<keyword evidence="2" id="KW-0081">Bacteriolytic enzyme</keyword>
<evidence type="ECO:0000256" key="2">
    <source>
        <dbReference type="ARBA" id="ARBA00022638"/>
    </source>
</evidence>
<dbReference type="InterPro" id="IPR018392">
    <property type="entry name" value="LysM"/>
</dbReference>
<dbReference type="SUPFAM" id="SSF54106">
    <property type="entry name" value="LysM domain"/>
    <property type="match status" value="1"/>
</dbReference>
<dbReference type="CDD" id="cd00118">
    <property type="entry name" value="LysM"/>
    <property type="match status" value="1"/>
</dbReference>
<keyword evidence="1" id="KW-0929">Antimicrobial</keyword>
<feature type="domain" description="LysM" evidence="5">
    <location>
        <begin position="230"/>
        <end position="273"/>
    </location>
</feature>